<accession>Q1LDB4</accession>
<evidence type="ECO:0000313" key="4">
    <source>
        <dbReference type="Proteomes" id="UP000002429"/>
    </source>
</evidence>
<dbReference type="InterPro" id="IPR037050">
    <property type="entry name" value="DUF1254_sf"/>
</dbReference>
<keyword evidence="4" id="KW-1185">Reference proteome</keyword>
<dbReference type="Proteomes" id="UP000002429">
    <property type="component" value="Plasmid megaplasmid"/>
</dbReference>
<dbReference type="EMBL" id="CP000353">
    <property type="protein sequence ID" value="ABF11862.1"/>
    <property type="molecule type" value="Genomic_DNA"/>
</dbReference>
<proteinExistence type="predicted"/>
<protein>
    <recommendedName>
        <fullName evidence="5">DUF1254 domain-containing protein</fullName>
    </recommendedName>
</protein>
<dbReference type="HOGENOM" id="CLU_027269_1_1_4"/>
<sequence>MADLDKVDTTRRLLTVLGGIAPVALTSLATVPASASAAESKGGAQSSAGAAGTSAAKEVHPPAGLAMHAGYAQVIARMAYVWGWPMVNMLNRFARITQAPHPGLLNGVLPAAPRGQVGMLHDYIDPAQTFVTCPNQDVVYGLGFFQLDEEPVVAQVPNFGDRFWVYALYDARTNQFGQVGKPYKTKPGFYLLAGPNWKGTKPAGITAVVRCPTSLANAIPRVFMNDTAEDRKAIQPVLNQIVFYPLKQFDGRMKTIDWARAPEIPGPKSEGGASEGETKWVIPEKFFDQFAQVLDTVPPLPGEEALYAQFRSLMDVANRDAEIKKALVSAAVETERDAIGPFFEWRRNGLSAGNGWNRSTNNAQTGLDYFDRTGTAKSNMFDNRPHETQYFYTDFDAAGAALNGASNYEIVFPAGQEPPVNGFWSLTLYNDKHLFHPNNLKRYSLGTKNTTLKRNADGSLTLYAGAKSPGAERESNWLPAPNGAFSLYIRAYWGKQPILDGSWKPPVIRKVA</sequence>
<dbReference type="Pfam" id="PF06863">
    <property type="entry name" value="DUF1254"/>
    <property type="match status" value="1"/>
</dbReference>
<dbReference type="InterPro" id="IPR010679">
    <property type="entry name" value="DUF1254"/>
</dbReference>
<organism evidence="3 4">
    <name type="scientific">Cupriavidus metallidurans (strain ATCC 43123 / DSM 2839 / NBRC 102507 / CH34)</name>
    <name type="common">Ralstonia metallidurans</name>
    <dbReference type="NCBI Taxonomy" id="266264"/>
    <lineage>
        <taxon>Bacteria</taxon>
        <taxon>Pseudomonadati</taxon>
        <taxon>Pseudomonadota</taxon>
        <taxon>Betaproteobacteria</taxon>
        <taxon>Burkholderiales</taxon>
        <taxon>Burkholderiaceae</taxon>
        <taxon>Cupriavidus</taxon>
    </lineage>
</organism>
<evidence type="ECO:0000313" key="3">
    <source>
        <dbReference type="EMBL" id="ABF11862.1"/>
    </source>
</evidence>
<dbReference type="InterPro" id="IPR037049">
    <property type="entry name" value="DUF1214_C_sf"/>
</dbReference>
<evidence type="ECO:0000259" key="2">
    <source>
        <dbReference type="Pfam" id="PF06863"/>
    </source>
</evidence>
<reference evidence="4" key="1">
    <citation type="journal article" date="2010" name="PLoS ONE">
        <title>The complete genome sequence of Cupriavidus metallidurans strain CH34, a master survivalist in harsh and anthropogenic environments.</title>
        <authorList>
            <person name="Janssen P.J."/>
            <person name="Van Houdt R."/>
            <person name="Moors H."/>
            <person name="Monsieurs P."/>
            <person name="Morin N."/>
            <person name="Michaux A."/>
            <person name="Benotmane M.A."/>
            <person name="Leys N."/>
            <person name="Vallaeys T."/>
            <person name="Lapidus A."/>
            <person name="Monchy S."/>
            <person name="Medigue C."/>
            <person name="Taghavi S."/>
            <person name="McCorkle S."/>
            <person name="Dunn J."/>
            <person name="van der Lelie D."/>
            <person name="Mergeay M."/>
        </authorList>
    </citation>
    <scope>NUCLEOTIDE SEQUENCE [LARGE SCALE GENOMIC DNA]</scope>
    <source>
        <plasmid evidence="4">megaplasmid</plasmid>
    </source>
</reference>
<dbReference type="eggNOG" id="COG5361">
    <property type="taxonomic scope" value="Bacteria"/>
</dbReference>
<evidence type="ECO:0008006" key="5">
    <source>
        <dbReference type="Google" id="ProtNLM"/>
    </source>
</evidence>
<dbReference type="PANTHER" id="PTHR36509">
    <property type="entry name" value="BLL3101 PROTEIN"/>
    <property type="match status" value="1"/>
</dbReference>
<keyword evidence="3" id="KW-0614">Plasmid</keyword>
<dbReference type="PANTHER" id="PTHR36509:SF2">
    <property type="entry name" value="BLL3101 PROTEIN"/>
    <property type="match status" value="1"/>
</dbReference>
<feature type="domain" description="DUF1214" evidence="1">
    <location>
        <begin position="387"/>
        <end position="495"/>
    </location>
</feature>
<name>Q1LDB4_CUPMC</name>
<geneLocation type="plasmid" evidence="3 4">
    <name>megaplasmid</name>
</geneLocation>
<dbReference type="Pfam" id="PF06742">
    <property type="entry name" value="DUF1214"/>
    <property type="match status" value="1"/>
</dbReference>
<dbReference type="SUPFAM" id="SSF160935">
    <property type="entry name" value="VPA0735-like"/>
    <property type="match status" value="1"/>
</dbReference>
<dbReference type="Gene3D" id="2.60.120.600">
    <property type="entry name" value="Domain of unknown function DUF1214, C-terminal domain"/>
    <property type="match status" value="1"/>
</dbReference>
<feature type="domain" description="DUF1254" evidence="2">
    <location>
        <begin position="116"/>
        <end position="245"/>
    </location>
</feature>
<dbReference type="InterPro" id="IPR010621">
    <property type="entry name" value="DUF1214"/>
</dbReference>
<dbReference type="KEGG" id="rme:Rmet_5000"/>
<evidence type="ECO:0000259" key="1">
    <source>
        <dbReference type="Pfam" id="PF06742"/>
    </source>
</evidence>
<dbReference type="AlphaFoldDB" id="Q1LDB4"/>
<gene>
    <name evidence="3" type="ordered locus">Rmet_5000</name>
</gene>
<dbReference type="Gene3D" id="2.60.40.1610">
    <property type="entry name" value="Domain of unknown function DUF1254"/>
    <property type="match status" value="1"/>
</dbReference>